<evidence type="ECO:0000256" key="1">
    <source>
        <dbReference type="ARBA" id="ARBA00023015"/>
    </source>
</evidence>
<dbReference type="Pfam" id="PF12833">
    <property type="entry name" value="HTH_18"/>
    <property type="match status" value="1"/>
</dbReference>
<organism evidence="5 6">
    <name type="scientific">Sulfurospirillum multivorans (strain DM 12446 / JCM 15788 / NBRC 109480)</name>
    <dbReference type="NCBI Taxonomy" id="1150621"/>
    <lineage>
        <taxon>Bacteria</taxon>
        <taxon>Pseudomonadati</taxon>
        <taxon>Campylobacterota</taxon>
        <taxon>Epsilonproteobacteria</taxon>
        <taxon>Campylobacterales</taxon>
        <taxon>Sulfurospirillaceae</taxon>
        <taxon>Sulfurospirillum</taxon>
    </lineage>
</organism>
<dbReference type="RefSeq" id="WP_025344832.1">
    <property type="nucleotide sequence ID" value="NZ_CP007201.1"/>
</dbReference>
<evidence type="ECO:0000313" key="5">
    <source>
        <dbReference type="EMBL" id="AHJ12962.1"/>
    </source>
</evidence>
<evidence type="ECO:0000313" key="6">
    <source>
        <dbReference type="Proteomes" id="UP000019322"/>
    </source>
</evidence>
<dbReference type="PROSITE" id="PS01124">
    <property type="entry name" value="HTH_ARAC_FAMILY_2"/>
    <property type="match status" value="1"/>
</dbReference>
<dbReference type="Proteomes" id="UP000019322">
    <property type="component" value="Chromosome"/>
</dbReference>
<feature type="domain" description="HTH araC/xylS-type" evidence="4">
    <location>
        <begin position="240"/>
        <end position="337"/>
    </location>
</feature>
<evidence type="ECO:0000259" key="4">
    <source>
        <dbReference type="PROSITE" id="PS01124"/>
    </source>
</evidence>
<name>A0AA86ANF9_SULMK</name>
<dbReference type="GO" id="GO:0005829">
    <property type="term" value="C:cytosol"/>
    <property type="evidence" value="ECO:0007669"/>
    <property type="project" value="TreeGrafter"/>
</dbReference>
<dbReference type="EMBL" id="CP007201">
    <property type="protein sequence ID" value="AHJ12962.1"/>
    <property type="molecule type" value="Genomic_DNA"/>
</dbReference>
<evidence type="ECO:0000256" key="2">
    <source>
        <dbReference type="ARBA" id="ARBA00023125"/>
    </source>
</evidence>
<dbReference type="GO" id="GO:0000976">
    <property type="term" value="F:transcription cis-regulatory region binding"/>
    <property type="evidence" value="ECO:0007669"/>
    <property type="project" value="TreeGrafter"/>
</dbReference>
<keyword evidence="3" id="KW-0804">Transcription</keyword>
<dbReference type="KEGG" id="smul:SMUL_1707"/>
<protein>
    <submittedName>
        <fullName evidence="5">HTH-type transcriptional regulator, AraC family</fullName>
    </submittedName>
</protein>
<sequence>MRLDDFKQAPAEAFLVILSFLTKNYAYDATAFMKARDITLQSLHVKGGKIRASYLHELIEEAIARSGDAGLLFKFAESVTPSNLGVLGYLMLHSRTVEEAIIKLCRYYPLIGKTLKPLFVAEKEGAKLTLFIHKEGEMTHLEKYSAEIHLSALLHLINKIIPNPIFPKQTTFRHAKPLHVKAYQSIFGETILFDEVENALFFDKTQLAMQTSYDNPYLLSVFEKEAEQSLGMSVHGSLKDQVLGYILIATGELDVSLESVARKIGMHPRTLQKKLKEEGVSFVALLGEVRQKLATHYLQKGLDTPTIASYLGYAEPSPFLRAFKKWYGVSPKVWLGLYVKREL</sequence>
<dbReference type="InterPro" id="IPR009057">
    <property type="entry name" value="Homeodomain-like_sf"/>
</dbReference>
<keyword evidence="2" id="KW-0238">DNA-binding</keyword>
<dbReference type="GO" id="GO:0003700">
    <property type="term" value="F:DNA-binding transcription factor activity"/>
    <property type="evidence" value="ECO:0007669"/>
    <property type="project" value="InterPro"/>
</dbReference>
<dbReference type="InterPro" id="IPR032687">
    <property type="entry name" value="AraC-type_N"/>
</dbReference>
<dbReference type="PANTHER" id="PTHR47894:SF1">
    <property type="entry name" value="HTH-TYPE TRANSCRIPTIONAL REGULATOR VQSM"/>
    <property type="match status" value="1"/>
</dbReference>
<gene>
    <name evidence="5" type="ORF">SMUL_1707</name>
</gene>
<dbReference type="Pfam" id="PF12625">
    <property type="entry name" value="Arabinose_bd"/>
    <property type="match status" value="1"/>
</dbReference>
<dbReference type="SUPFAM" id="SSF46689">
    <property type="entry name" value="Homeodomain-like"/>
    <property type="match status" value="1"/>
</dbReference>
<dbReference type="Gene3D" id="1.10.10.60">
    <property type="entry name" value="Homeodomain-like"/>
    <property type="match status" value="1"/>
</dbReference>
<dbReference type="AlphaFoldDB" id="A0AA86ANF9"/>
<accession>A0AA86ANF9</accession>
<reference evidence="5 6" key="1">
    <citation type="journal article" date="2014" name="Environ. Microbiol.">
        <title>Insights into organohalide respiration and the versatile catabolism of Sulfurospirillum multivorans gained from comparative genomics and physiological studies.</title>
        <authorList>
            <person name="Goris T."/>
            <person name="Schubert T."/>
            <person name="Gadkari J."/>
            <person name="Wubet T."/>
            <person name="Tarkka M."/>
            <person name="Buscot F."/>
            <person name="Adrian L."/>
            <person name="Diekert G."/>
        </authorList>
    </citation>
    <scope>NUCLEOTIDE SEQUENCE [LARGE SCALE GENOMIC DNA]</scope>
    <source>
        <strain evidence="6">DM 12446 / JCM 15788 / NBRC 109480</strain>
    </source>
</reference>
<dbReference type="SMART" id="SM00342">
    <property type="entry name" value="HTH_ARAC"/>
    <property type="match status" value="1"/>
</dbReference>
<proteinExistence type="predicted"/>
<dbReference type="PANTHER" id="PTHR47894">
    <property type="entry name" value="HTH-TYPE TRANSCRIPTIONAL REGULATOR GADX"/>
    <property type="match status" value="1"/>
</dbReference>
<dbReference type="InterPro" id="IPR018060">
    <property type="entry name" value="HTH_AraC"/>
</dbReference>
<evidence type="ECO:0000256" key="3">
    <source>
        <dbReference type="ARBA" id="ARBA00023163"/>
    </source>
</evidence>
<keyword evidence="1" id="KW-0805">Transcription regulation</keyword>